<name>A0A1Q9DQ33_SYMMI</name>
<dbReference type="EMBL" id="LSRX01000439">
    <property type="protein sequence ID" value="OLP97286.1"/>
    <property type="molecule type" value="Genomic_DNA"/>
</dbReference>
<dbReference type="Proteomes" id="UP000186817">
    <property type="component" value="Unassembled WGS sequence"/>
</dbReference>
<keyword evidence="3" id="KW-0547">Nucleotide-binding</keyword>
<evidence type="ECO:0000256" key="2">
    <source>
        <dbReference type="ARBA" id="ARBA00022664"/>
    </source>
</evidence>
<evidence type="ECO:0000256" key="4">
    <source>
        <dbReference type="ARBA" id="ARBA00022801"/>
    </source>
</evidence>
<comment type="catalytic activity">
    <reaction evidence="8">
        <text>ATP + H2O = ADP + phosphate + H(+)</text>
        <dbReference type="Rhea" id="RHEA:13065"/>
        <dbReference type="ChEBI" id="CHEBI:15377"/>
        <dbReference type="ChEBI" id="CHEBI:15378"/>
        <dbReference type="ChEBI" id="CHEBI:30616"/>
        <dbReference type="ChEBI" id="CHEBI:43474"/>
        <dbReference type="ChEBI" id="CHEBI:456216"/>
        <dbReference type="EC" id="3.6.4.13"/>
    </reaction>
</comment>
<proteinExistence type="predicted"/>
<dbReference type="Pfam" id="PF21010">
    <property type="entry name" value="HA2_C"/>
    <property type="match status" value="1"/>
</dbReference>
<dbReference type="Gene3D" id="1.20.120.1080">
    <property type="match status" value="1"/>
</dbReference>
<keyword evidence="6" id="KW-0067">ATP-binding</keyword>
<evidence type="ECO:0000256" key="7">
    <source>
        <dbReference type="ARBA" id="ARBA00023187"/>
    </source>
</evidence>
<dbReference type="SUPFAM" id="SSF52540">
    <property type="entry name" value="P-loop containing nucleoside triphosphate hydrolases"/>
    <property type="match status" value="1"/>
</dbReference>
<evidence type="ECO:0000313" key="10">
    <source>
        <dbReference type="EMBL" id="OLP97286.1"/>
    </source>
</evidence>
<evidence type="ECO:0000256" key="3">
    <source>
        <dbReference type="ARBA" id="ARBA00022741"/>
    </source>
</evidence>
<evidence type="ECO:0000313" key="11">
    <source>
        <dbReference type="Proteomes" id="UP000186817"/>
    </source>
</evidence>
<dbReference type="PANTHER" id="PTHR18934:SF109">
    <property type="entry name" value="ATP-DEPENDENT RNA HELICASE DHX15 HOMOLOG"/>
    <property type="match status" value="1"/>
</dbReference>
<dbReference type="GO" id="GO:0006397">
    <property type="term" value="P:mRNA processing"/>
    <property type="evidence" value="ECO:0007669"/>
    <property type="project" value="UniProtKB-KW"/>
</dbReference>
<comment type="caution">
    <text evidence="10">The sequence shown here is derived from an EMBL/GenBank/DDBJ whole genome shotgun (WGS) entry which is preliminary data.</text>
</comment>
<keyword evidence="7" id="KW-0508">mRNA splicing</keyword>
<dbReference type="PANTHER" id="PTHR18934">
    <property type="entry name" value="ATP-DEPENDENT RNA HELICASE"/>
    <property type="match status" value="1"/>
</dbReference>
<evidence type="ECO:0000256" key="5">
    <source>
        <dbReference type="ARBA" id="ARBA00022806"/>
    </source>
</evidence>
<dbReference type="EC" id="3.6.4.13" evidence="1"/>
<evidence type="ECO:0000256" key="8">
    <source>
        <dbReference type="ARBA" id="ARBA00047984"/>
    </source>
</evidence>
<keyword evidence="2" id="KW-0507">mRNA processing</keyword>
<dbReference type="InterPro" id="IPR048333">
    <property type="entry name" value="HA2_WH"/>
</dbReference>
<protein>
    <recommendedName>
        <fullName evidence="1">RNA helicase</fullName>
        <ecNumber evidence="1">3.6.4.13</ecNumber>
    </recommendedName>
</protein>
<evidence type="ECO:0000256" key="1">
    <source>
        <dbReference type="ARBA" id="ARBA00012552"/>
    </source>
</evidence>
<dbReference type="GO" id="GO:0003724">
    <property type="term" value="F:RNA helicase activity"/>
    <property type="evidence" value="ECO:0007669"/>
    <property type="project" value="UniProtKB-EC"/>
</dbReference>
<dbReference type="GO" id="GO:0003723">
    <property type="term" value="F:RNA binding"/>
    <property type="evidence" value="ECO:0007669"/>
    <property type="project" value="TreeGrafter"/>
</dbReference>
<organism evidence="10 11">
    <name type="scientific">Symbiodinium microadriaticum</name>
    <name type="common">Dinoflagellate</name>
    <name type="synonym">Zooxanthella microadriatica</name>
    <dbReference type="NCBI Taxonomy" id="2951"/>
    <lineage>
        <taxon>Eukaryota</taxon>
        <taxon>Sar</taxon>
        <taxon>Alveolata</taxon>
        <taxon>Dinophyceae</taxon>
        <taxon>Suessiales</taxon>
        <taxon>Symbiodiniaceae</taxon>
        <taxon>Symbiodinium</taxon>
    </lineage>
</organism>
<evidence type="ECO:0000256" key="6">
    <source>
        <dbReference type="ARBA" id="ARBA00022840"/>
    </source>
</evidence>
<dbReference type="GO" id="GO:0008380">
    <property type="term" value="P:RNA splicing"/>
    <property type="evidence" value="ECO:0007669"/>
    <property type="project" value="UniProtKB-KW"/>
</dbReference>
<accession>A0A1Q9DQ33</accession>
<dbReference type="SMART" id="SM00847">
    <property type="entry name" value="HA2"/>
    <property type="match status" value="1"/>
</dbReference>
<gene>
    <name evidence="10" type="ORF">AK812_SmicGene20385</name>
</gene>
<dbReference type="InterPro" id="IPR007502">
    <property type="entry name" value="Helicase-assoc_dom"/>
</dbReference>
<keyword evidence="4" id="KW-0378">Hydrolase</keyword>
<sequence length="251" mass="27738">MVLNSGPSPESMMRALEMLHFLGAIDDEGDLTETGAKMADFPVDPHLSRTVIAGAERRCLSEVLAIIAMLSVPPPFSRPRYAQKAADKAHKYFASGYGDHLSLLNAYQAYTSASSKAEFCRDNYLSDRNMKQAENVRRQLAGIARNAGLHDEEGSDMLTLSIRKAFIEGFFMQCAHLDETGKHYLTVRDQQMADAAWYGSFSISRNGLEFQTEALRPTAIDCYGGGIHFVTESGVILQHEVQRMAMAEGAF</sequence>
<dbReference type="OrthoDB" id="422767at2759"/>
<dbReference type="GO" id="GO:0005524">
    <property type="term" value="F:ATP binding"/>
    <property type="evidence" value="ECO:0007669"/>
    <property type="project" value="UniProtKB-KW"/>
</dbReference>
<evidence type="ECO:0000259" key="9">
    <source>
        <dbReference type="SMART" id="SM00847"/>
    </source>
</evidence>
<keyword evidence="5 10" id="KW-0347">Helicase</keyword>
<dbReference type="OMA" id="SCWQQAA"/>
<feature type="domain" description="Helicase-associated" evidence="9">
    <location>
        <begin position="14"/>
        <end position="104"/>
    </location>
</feature>
<dbReference type="InterPro" id="IPR027417">
    <property type="entry name" value="P-loop_NTPase"/>
</dbReference>
<keyword evidence="11" id="KW-1185">Reference proteome</keyword>
<dbReference type="AlphaFoldDB" id="A0A1Q9DQ33"/>
<dbReference type="Pfam" id="PF04408">
    <property type="entry name" value="WHD_HA2"/>
    <property type="match status" value="1"/>
</dbReference>
<dbReference type="GO" id="GO:0016787">
    <property type="term" value="F:hydrolase activity"/>
    <property type="evidence" value="ECO:0007669"/>
    <property type="project" value="UniProtKB-KW"/>
</dbReference>
<reference evidence="10 11" key="1">
    <citation type="submission" date="2016-02" db="EMBL/GenBank/DDBJ databases">
        <title>Genome analysis of coral dinoflagellate symbionts highlights evolutionary adaptations to a symbiotic lifestyle.</title>
        <authorList>
            <person name="Aranda M."/>
            <person name="Li Y."/>
            <person name="Liew Y.J."/>
            <person name="Baumgarten S."/>
            <person name="Simakov O."/>
            <person name="Wilson M."/>
            <person name="Piel J."/>
            <person name="Ashoor H."/>
            <person name="Bougouffa S."/>
            <person name="Bajic V.B."/>
            <person name="Ryu T."/>
            <person name="Ravasi T."/>
            <person name="Bayer T."/>
            <person name="Micklem G."/>
            <person name="Kim H."/>
            <person name="Bhak J."/>
            <person name="Lajeunesse T.C."/>
            <person name="Voolstra C.R."/>
        </authorList>
    </citation>
    <scope>NUCLEOTIDE SEQUENCE [LARGE SCALE GENOMIC DNA]</scope>
    <source>
        <strain evidence="10 11">CCMP2467</strain>
    </source>
</reference>